<dbReference type="AlphaFoldDB" id="A0A7G1Q7F7"/>
<name>A0A7G1Q7F7_9GAMM</name>
<keyword evidence="3" id="KW-1185">Reference proteome</keyword>
<dbReference type="RefSeq" id="WP_197744574.1">
    <property type="nucleotide sequence ID" value="NZ_LR778175.1"/>
</dbReference>
<keyword evidence="2" id="KW-0489">Methyltransferase</keyword>
<dbReference type="InterPro" id="IPR052514">
    <property type="entry name" value="SAM-dependent_MTase"/>
</dbReference>
<evidence type="ECO:0000259" key="1">
    <source>
        <dbReference type="Pfam" id="PF05050"/>
    </source>
</evidence>
<dbReference type="PANTHER" id="PTHR34203:SF15">
    <property type="entry name" value="SLL1173 PROTEIN"/>
    <property type="match status" value="1"/>
</dbReference>
<dbReference type="InterPro" id="IPR006342">
    <property type="entry name" value="FkbM_mtfrase"/>
</dbReference>
<dbReference type="GO" id="GO:0032259">
    <property type="term" value="P:methylation"/>
    <property type="evidence" value="ECO:0007669"/>
    <property type="project" value="UniProtKB-KW"/>
</dbReference>
<protein>
    <submittedName>
        <fullName evidence="2">Methyltransferase FkbM family</fullName>
    </submittedName>
</protein>
<feature type="domain" description="Methyltransferase FkbM" evidence="1">
    <location>
        <begin position="89"/>
        <end position="228"/>
    </location>
</feature>
<sequence length="290" mass="32783">MKILRIITTIIKHPLNKGGRIKGIARFLLWQIGTRLIKRPVVVNYVNNSRLIVQRSMRAATGHIYYGLMEFVEMSFILHFLKKDDLIIDVGANIGSYSIIAGSLDARCISFEPIPNTYKHLKDNIAINSFQDKVQCYNMGLGDTNGNLFFTSSLGPTNKVVGEQSVADIPTVLVRVCKLDDFIEDSKPTAIKIDVEGFEENVLKGASETLNSDSLLVVIIETFGSPKFDSLMLGYGFKPFTYSPFERQLIPITNDYPKKIFNNTIYIKNIDEVHNRIKNAPKFRVLEKEI</sequence>
<dbReference type="KEGG" id="ntg:NSCAC_0188"/>
<dbReference type="GO" id="GO:0008168">
    <property type="term" value="F:methyltransferase activity"/>
    <property type="evidence" value="ECO:0007669"/>
    <property type="project" value="UniProtKB-KW"/>
</dbReference>
<dbReference type="Gene3D" id="3.40.50.150">
    <property type="entry name" value="Vaccinia Virus protein VP39"/>
    <property type="match status" value="1"/>
</dbReference>
<proteinExistence type="predicted"/>
<dbReference type="EMBL" id="LR778175">
    <property type="protein sequence ID" value="CAB1274476.1"/>
    <property type="molecule type" value="Genomic_DNA"/>
</dbReference>
<dbReference type="InterPro" id="IPR029063">
    <property type="entry name" value="SAM-dependent_MTases_sf"/>
</dbReference>
<evidence type="ECO:0000313" key="2">
    <source>
        <dbReference type="EMBL" id="CAB1274476.1"/>
    </source>
</evidence>
<dbReference type="NCBIfam" id="TIGR01444">
    <property type="entry name" value="fkbM_fam"/>
    <property type="match status" value="1"/>
</dbReference>
<gene>
    <name evidence="2" type="ORF">NSCAC_0188</name>
</gene>
<organism evidence="2 3">
    <name type="scientific">Candidatus Nitrosacidococcus tergens</name>
    <dbReference type="NCBI Taxonomy" id="553981"/>
    <lineage>
        <taxon>Bacteria</taxon>
        <taxon>Pseudomonadati</taxon>
        <taxon>Pseudomonadota</taxon>
        <taxon>Gammaproteobacteria</taxon>
        <taxon>Chromatiales</taxon>
        <taxon>Chromatiaceae</taxon>
        <taxon>Candidatus Nitrosacidococcus</taxon>
    </lineage>
</organism>
<accession>A0A7G1Q7F7</accession>
<keyword evidence="2" id="KW-0808">Transferase</keyword>
<dbReference type="PANTHER" id="PTHR34203">
    <property type="entry name" value="METHYLTRANSFERASE, FKBM FAMILY PROTEIN"/>
    <property type="match status" value="1"/>
</dbReference>
<dbReference type="Pfam" id="PF05050">
    <property type="entry name" value="Methyltransf_21"/>
    <property type="match status" value="1"/>
</dbReference>
<evidence type="ECO:0000313" key="3">
    <source>
        <dbReference type="Proteomes" id="UP000516072"/>
    </source>
</evidence>
<dbReference type="SUPFAM" id="SSF53335">
    <property type="entry name" value="S-adenosyl-L-methionine-dependent methyltransferases"/>
    <property type="match status" value="1"/>
</dbReference>
<reference evidence="2 3" key="1">
    <citation type="submission" date="2020-03" db="EMBL/GenBank/DDBJ databases">
        <authorList>
            <person name="Picone N."/>
        </authorList>
    </citation>
    <scope>NUCLEOTIDE SEQUENCE [LARGE SCALE GENOMIC DNA]</scope>
    <source>
        <strain evidence="2">NSCAC1</strain>
    </source>
</reference>
<dbReference type="Proteomes" id="UP000516072">
    <property type="component" value="Chromosome"/>
</dbReference>